<name>A0A940PBW0_9ENTE</name>
<feature type="transmembrane region" description="Helical" evidence="1">
    <location>
        <begin position="77"/>
        <end position="101"/>
    </location>
</feature>
<gene>
    <name evidence="3" type="ORF">I6N95_14005</name>
</gene>
<dbReference type="AlphaFoldDB" id="A0A940PBW0"/>
<keyword evidence="4" id="KW-1185">Reference proteome</keyword>
<organism evidence="3 4">
    <name type="scientific">Vagococcus allomyrinae</name>
    <dbReference type="NCBI Taxonomy" id="2794353"/>
    <lineage>
        <taxon>Bacteria</taxon>
        <taxon>Bacillati</taxon>
        <taxon>Bacillota</taxon>
        <taxon>Bacilli</taxon>
        <taxon>Lactobacillales</taxon>
        <taxon>Enterococcaceae</taxon>
        <taxon>Vagococcus</taxon>
    </lineage>
</organism>
<evidence type="ECO:0000313" key="4">
    <source>
        <dbReference type="Proteomes" id="UP000674938"/>
    </source>
</evidence>
<evidence type="ECO:0000256" key="1">
    <source>
        <dbReference type="SAM" id="Phobius"/>
    </source>
</evidence>
<dbReference type="CDD" id="cd07341">
    <property type="entry name" value="M56_BlaR1_MecR1_like"/>
    <property type="match status" value="1"/>
</dbReference>
<keyword evidence="1" id="KW-1133">Transmembrane helix</keyword>
<dbReference type="EMBL" id="JAEEGA010000009">
    <property type="protein sequence ID" value="MBP1042129.1"/>
    <property type="molecule type" value="Genomic_DNA"/>
</dbReference>
<feature type="domain" description="Peptidase M56" evidence="2">
    <location>
        <begin position="8"/>
        <end position="246"/>
    </location>
</feature>
<feature type="transmembrane region" description="Helical" evidence="1">
    <location>
        <begin position="7"/>
        <end position="25"/>
    </location>
</feature>
<keyword evidence="1" id="KW-0812">Transmembrane</keyword>
<comment type="caution">
    <text evidence="3">The sequence shown here is derived from an EMBL/GenBank/DDBJ whole genome shotgun (WGS) entry which is preliminary data.</text>
</comment>
<proteinExistence type="predicted"/>
<evidence type="ECO:0000259" key="2">
    <source>
        <dbReference type="Pfam" id="PF05569"/>
    </source>
</evidence>
<dbReference type="Pfam" id="PF05569">
    <property type="entry name" value="Peptidase_M56"/>
    <property type="match status" value="1"/>
</dbReference>
<feature type="transmembrane region" description="Helical" evidence="1">
    <location>
        <begin position="278"/>
        <end position="298"/>
    </location>
</feature>
<dbReference type="PANTHER" id="PTHR34978:SF3">
    <property type="entry name" value="SLR0241 PROTEIN"/>
    <property type="match status" value="1"/>
</dbReference>
<reference evidence="3" key="1">
    <citation type="submission" date="2020-12" db="EMBL/GenBank/DDBJ databases">
        <title>Vagococcus allomyrinae sp. nov. and Enterococcus lavae sp. nov., isolated from the larvae of Allomyrina dichotoma.</title>
        <authorList>
            <person name="Lee S.D."/>
        </authorList>
    </citation>
    <scope>NUCLEOTIDE SEQUENCE</scope>
    <source>
        <strain evidence="3">BWB3-3</strain>
    </source>
</reference>
<protein>
    <submittedName>
        <fullName evidence="3">M56 family metallopeptidase</fullName>
    </submittedName>
</protein>
<dbReference type="Proteomes" id="UP000674938">
    <property type="component" value="Unassembled WGS sequence"/>
</dbReference>
<keyword evidence="1" id="KW-0472">Membrane</keyword>
<sequence length="390" mass="43923">MAIIYEYLIKYCLLLVFIVLIKLLFKKKMPSSLYKLLWLICMVRLTIPLGVTINILHPETTTIPLSDAVIQANSQSHLNTSAIIIILYLIGAAVTLMKFFFDYRKVDFIAKSSLPLTGGLEKGWTDSLGINKKTEIRYSDELLQPFAYGVFKPKIILPQSLLTDIDSVSMDYIITHEMTHIKQQDVLIKRWSTILCALHWFNPLVWLLDHLLSEDIEKACDEVVIQHFGLSKRQEYAELLLLNAIKGIDGNGQASLVSSPVADRIKSIMKLNKPQQAIGVYLVTIGTALLFLISLLGYSQEVVGDVVKEQPIVEDISEAEPVTGEVIDIIGEPTEEPVVVEEAVSETETNFPTLKSEDEIGQLSAEQTKQYLEDYSQNLTTYLEELDENE</sequence>
<dbReference type="PANTHER" id="PTHR34978">
    <property type="entry name" value="POSSIBLE SENSOR-TRANSDUCER PROTEIN BLAR"/>
    <property type="match status" value="1"/>
</dbReference>
<dbReference type="InterPro" id="IPR008756">
    <property type="entry name" value="Peptidase_M56"/>
</dbReference>
<dbReference type="InterPro" id="IPR052173">
    <property type="entry name" value="Beta-lactam_resp_regulator"/>
</dbReference>
<accession>A0A940PBW0</accession>
<dbReference type="RefSeq" id="WP_209529042.1">
    <property type="nucleotide sequence ID" value="NZ_JAEEGA010000009.1"/>
</dbReference>
<feature type="transmembrane region" description="Helical" evidence="1">
    <location>
        <begin position="37"/>
        <end position="57"/>
    </location>
</feature>
<evidence type="ECO:0000313" key="3">
    <source>
        <dbReference type="EMBL" id="MBP1042129.1"/>
    </source>
</evidence>